<evidence type="ECO:0000313" key="1">
    <source>
        <dbReference type="EMBL" id="MPM10321.1"/>
    </source>
</evidence>
<sequence>MAFFTLPTSFTVYHSLNSRMFLFLTAKLQLLSARMQMAHISEFCSWICLPALVQKGEELGAVVSVLRFTVMAKGLLLL</sequence>
<name>A0A644X353_9ZZZZ</name>
<reference evidence="1" key="1">
    <citation type="submission" date="2019-08" db="EMBL/GenBank/DDBJ databases">
        <authorList>
            <person name="Kucharzyk K."/>
            <person name="Murdoch R.W."/>
            <person name="Higgins S."/>
            <person name="Loffler F."/>
        </authorList>
    </citation>
    <scope>NUCLEOTIDE SEQUENCE</scope>
</reference>
<organism evidence="1">
    <name type="scientific">bioreactor metagenome</name>
    <dbReference type="NCBI Taxonomy" id="1076179"/>
    <lineage>
        <taxon>unclassified sequences</taxon>
        <taxon>metagenomes</taxon>
        <taxon>ecological metagenomes</taxon>
    </lineage>
</organism>
<dbReference type="EMBL" id="VSSQ01001678">
    <property type="protein sequence ID" value="MPM10321.1"/>
    <property type="molecule type" value="Genomic_DNA"/>
</dbReference>
<protein>
    <submittedName>
        <fullName evidence="1">Uncharacterized protein</fullName>
    </submittedName>
</protein>
<accession>A0A644X353</accession>
<gene>
    <name evidence="1" type="ORF">SDC9_56650</name>
</gene>
<dbReference type="AlphaFoldDB" id="A0A644X353"/>
<comment type="caution">
    <text evidence="1">The sequence shown here is derived from an EMBL/GenBank/DDBJ whole genome shotgun (WGS) entry which is preliminary data.</text>
</comment>
<proteinExistence type="predicted"/>